<name>A0ABT1HCU5_9NOCA</name>
<dbReference type="Pfam" id="PF05401">
    <property type="entry name" value="NodS"/>
    <property type="match status" value="1"/>
</dbReference>
<dbReference type="EMBL" id="JAMTCJ010000002">
    <property type="protein sequence ID" value="MCP2176084.1"/>
    <property type="molecule type" value="Genomic_DNA"/>
</dbReference>
<keyword evidence="2" id="KW-0808">Transferase</keyword>
<comment type="caution">
    <text evidence="4">The sequence shown here is derived from an EMBL/GenBank/DDBJ whole genome shotgun (WGS) entry which is preliminary data.</text>
</comment>
<evidence type="ECO:0000313" key="5">
    <source>
        <dbReference type="Proteomes" id="UP001206895"/>
    </source>
</evidence>
<dbReference type="InterPro" id="IPR029063">
    <property type="entry name" value="SAM-dependent_MTases_sf"/>
</dbReference>
<reference evidence="4 5" key="1">
    <citation type="submission" date="2022-06" db="EMBL/GenBank/DDBJ databases">
        <title>Genomic Encyclopedia of Archaeal and Bacterial Type Strains, Phase II (KMG-II): from individual species to whole genera.</title>
        <authorList>
            <person name="Goeker M."/>
        </authorList>
    </citation>
    <scope>NUCLEOTIDE SEQUENCE [LARGE SCALE GENOMIC DNA]</scope>
    <source>
        <strain evidence="4 5">DSM 44693</strain>
    </source>
</reference>
<dbReference type="PANTHER" id="PTHR43464">
    <property type="entry name" value="METHYLTRANSFERASE"/>
    <property type="match status" value="1"/>
</dbReference>
<protein>
    <submittedName>
        <fullName evidence="4">Nodulation protein S (NodS)</fullName>
    </submittedName>
</protein>
<evidence type="ECO:0000256" key="2">
    <source>
        <dbReference type="ARBA" id="ARBA00022679"/>
    </source>
</evidence>
<dbReference type="Proteomes" id="UP001206895">
    <property type="component" value="Unassembled WGS sequence"/>
</dbReference>
<proteinExistence type="predicted"/>
<dbReference type="PANTHER" id="PTHR43464:SF19">
    <property type="entry name" value="UBIQUINONE BIOSYNTHESIS O-METHYLTRANSFERASE, MITOCHONDRIAL"/>
    <property type="match status" value="1"/>
</dbReference>
<evidence type="ECO:0000256" key="1">
    <source>
        <dbReference type="ARBA" id="ARBA00022603"/>
    </source>
</evidence>
<evidence type="ECO:0000256" key="3">
    <source>
        <dbReference type="ARBA" id="ARBA00022691"/>
    </source>
</evidence>
<keyword evidence="1" id="KW-0489">Methyltransferase</keyword>
<keyword evidence="3" id="KW-0949">S-adenosyl-L-methionine</keyword>
<gene>
    <name evidence="4" type="ORF">LX13_001903</name>
</gene>
<dbReference type="Gene3D" id="3.40.50.150">
    <property type="entry name" value="Vaccinia Virus protein VP39"/>
    <property type="match status" value="1"/>
</dbReference>
<dbReference type="SUPFAM" id="SSF53335">
    <property type="entry name" value="S-adenosyl-L-methionine-dependent methyltransferases"/>
    <property type="match status" value="1"/>
</dbReference>
<dbReference type="CDD" id="cd02440">
    <property type="entry name" value="AdoMet_MTases"/>
    <property type="match status" value="1"/>
</dbReference>
<evidence type="ECO:0000313" key="4">
    <source>
        <dbReference type="EMBL" id="MCP2176084.1"/>
    </source>
</evidence>
<dbReference type="InterPro" id="IPR008715">
    <property type="entry name" value="SAM-MeTfrase_NodS-like"/>
</dbReference>
<organism evidence="4 5">
    <name type="scientific">Williamsia maris</name>
    <dbReference type="NCBI Taxonomy" id="72806"/>
    <lineage>
        <taxon>Bacteria</taxon>
        <taxon>Bacillati</taxon>
        <taxon>Actinomycetota</taxon>
        <taxon>Actinomycetes</taxon>
        <taxon>Mycobacteriales</taxon>
        <taxon>Nocardiaceae</taxon>
        <taxon>Williamsia</taxon>
    </lineage>
</organism>
<accession>A0ABT1HCU5</accession>
<sequence>MPADDQRSSVDPEYFRSMYADSDDPWGFAERWYETRKYDITMSLLPAPRYERALELGSSIGVLSALLAQRCGSLVCLELDPRAAELARTRLGAVADRVAVHVSDIADGIEPDGDRFDLVVASEVLYYLDDPQLTAITEALDRHRHAGATVIAAHWRHHVSAYPWTGDEVHQRLRTVLGPTQATYTDDDVVIDVFTPPGTDWVGKAGGLA</sequence>
<keyword evidence="5" id="KW-1185">Reference proteome</keyword>